<dbReference type="KEGG" id="lcm:102351531"/>
<dbReference type="Pfam" id="PF08368">
    <property type="entry name" value="FAST_2"/>
    <property type="match status" value="1"/>
</dbReference>
<accession>H3ACJ3</accession>
<evidence type="ECO:0000256" key="2">
    <source>
        <dbReference type="ARBA" id="ARBA00023128"/>
    </source>
</evidence>
<dbReference type="AlphaFoldDB" id="H3ACJ3"/>
<dbReference type="Ensembl" id="ENSLACT00000007425.1">
    <property type="protein sequence ID" value="ENSLACP00000007364.1"/>
    <property type="gene ID" value="ENSLACG00000006535.1"/>
</dbReference>
<evidence type="ECO:0000259" key="3">
    <source>
        <dbReference type="PROSITE" id="PS51286"/>
    </source>
</evidence>
<dbReference type="GeneTree" id="ENSGT01030000234607"/>
<dbReference type="eggNOG" id="ENOG502QW8P">
    <property type="taxonomic scope" value="Eukaryota"/>
</dbReference>
<dbReference type="GeneID" id="102351531"/>
<dbReference type="OMA" id="VQIPYHE"/>
<dbReference type="PANTHER" id="PTHR21228:SF9">
    <property type="entry name" value="FAST KINASE DOMAIN-CONTAINING PROTEIN 3, MITOCHONDRIAL"/>
    <property type="match status" value="1"/>
</dbReference>
<protein>
    <submittedName>
        <fullName evidence="4">FAST kinase domains 3</fullName>
    </submittedName>
</protein>
<evidence type="ECO:0000256" key="1">
    <source>
        <dbReference type="ARBA" id="ARBA00004173"/>
    </source>
</evidence>
<dbReference type="EMBL" id="AFYH01204288">
    <property type="status" value="NOT_ANNOTATED_CDS"/>
    <property type="molecule type" value="Genomic_DNA"/>
</dbReference>
<dbReference type="GO" id="GO:0003723">
    <property type="term" value="F:RNA binding"/>
    <property type="evidence" value="ECO:0007669"/>
    <property type="project" value="TreeGrafter"/>
</dbReference>
<name>H3ACJ3_LATCH</name>
<dbReference type="Pfam" id="PF08373">
    <property type="entry name" value="RAP"/>
    <property type="match status" value="1"/>
</dbReference>
<dbReference type="STRING" id="7897.ENSLACP00000007364"/>
<dbReference type="InterPro" id="IPR050870">
    <property type="entry name" value="FAST_kinase"/>
</dbReference>
<keyword evidence="5" id="KW-1185">Reference proteome</keyword>
<dbReference type="PANTHER" id="PTHR21228">
    <property type="entry name" value="FAST LEU-RICH DOMAIN-CONTAINING"/>
    <property type="match status" value="1"/>
</dbReference>
<dbReference type="PROSITE" id="PS51286">
    <property type="entry name" value="RAP"/>
    <property type="match status" value="1"/>
</dbReference>
<gene>
    <name evidence="4" type="primary">FASTKD3</name>
</gene>
<feature type="domain" description="RAP" evidence="3">
    <location>
        <begin position="600"/>
        <end position="658"/>
    </location>
</feature>
<dbReference type="Bgee" id="ENSLACG00000006535">
    <property type="expression patterns" value="Expressed in chordate pharynx and 6 other cell types or tissues"/>
</dbReference>
<dbReference type="GO" id="GO:0005759">
    <property type="term" value="C:mitochondrial matrix"/>
    <property type="evidence" value="ECO:0007669"/>
    <property type="project" value="TreeGrafter"/>
</dbReference>
<dbReference type="InParanoid" id="H3ACJ3"/>
<evidence type="ECO:0000313" key="4">
    <source>
        <dbReference type="Ensembl" id="ENSLACP00000007364.1"/>
    </source>
</evidence>
<reference evidence="4" key="2">
    <citation type="submission" date="2025-08" db="UniProtKB">
        <authorList>
            <consortium name="Ensembl"/>
        </authorList>
    </citation>
    <scope>IDENTIFICATION</scope>
</reference>
<dbReference type="OrthoDB" id="9985850at2759"/>
<keyword evidence="2" id="KW-0496">Mitochondrion</keyword>
<dbReference type="GO" id="GO:0035770">
    <property type="term" value="C:ribonucleoprotein granule"/>
    <property type="evidence" value="ECO:0007669"/>
    <property type="project" value="TreeGrafter"/>
</dbReference>
<dbReference type="SMART" id="SM00952">
    <property type="entry name" value="RAP"/>
    <property type="match status" value="1"/>
</dbReference>
<sequence length="669" mass="76159">MAFSILRCLQFNTWSIQTRNWIRTLHHSLEHAHNQNKALCLQCLRAAAADRRTFLEGLKKQRACYVCCREYHSTVWKQSCSVVGTVCLHGNARNGFRLGSKRYSAENEPAYFKELDKCSSARQVFRLLSSLEVMSDTMAAAALLRTAELERDESGLRDPAAVLDSEVFKALCFQFEQDSQRLTDTGLVTALYACVRLYLDPWSTLVVRLVSESQERLDKGQLTVGNLCLLGEALLALEGPGCGMLTQVMEQVQGQSLESWTAEETAMVYNLLQAGAGEGGKYQQLLNRMNQRTVSIAAKLSPKSIAQILNALVVLNQTQAVPLVISLCKHSVRHVPHFDSEMLVRVLGALIHFGHSDWYFTRALERHVPGGAFTMHPEVVSKVMQYCGRRRILSHPIFDAVAESFVYNADNFTTSQIARQIMPFGKLNYLPPNAGPLFRKVESIVRARFSQFQPRTLLNLLHSCTLIERFPVNFVAKIFSPYFLQELEAQGTGFDKFVLAQLTQLFMTIKLECPFYKGPQLLPKYRVKSFITVGRGVESSVEGPLYNKIKTGLTELLGARMYFASRVLTPYCYTLDVEIKLDEEGYVLPARQHDEVYRRIALCIDGQKRFCFNGHTLLGKEAIKQRHLRLLGYEVVQIPYFEFEKLQDREDLVDYLHKKIFPHSYRLSW</sequence>
<dbReference type="CTD" id="79072"/>
<dbReference type="EMBL" id="AFYH01204287">
    <property type="status" value="NOT_ANNOTATED_CDS"/>
    <property type="molecule type" value="Genomic_DNA"/>
</dbReference>
<dbReference type="EMBL" id="AFYH01204289">
    <property type="status" value="NOT_ANNOTATED_CDS"/>
    <property type="molecule type" value="Genomic_DNA"/>
</dbReference>
<dbReference type="RefSeq" id="XP_006009224.1">
    <property type="nucleotide sequence ID" value="XM_006009162.3"/>
</dbReference>
<dbReference type="InterPro" id="IPR013584">
    <property type="entry name" value="RAP"/>
</dbReference>
<proteinExistence type="predicted"/>
<evidence type="ECO:0000313" key="5">
    <source>
        <dbReference type="Proteomes" id="UP000008672"/>
    </source>
</evidence>
<dbReference type="HOGENOM" id="CLU_028858_0_0_1"/>
<dbReference type="GO" id="GO:0044528">
    <property type="term" value="P:regulation of mitochondrial mRNA stability"/>
    <property type="evidence" value="ECO:0007669"/>
    <property type="project" value="InterPro"/>
</dbReference>
<dbReference type="GO" id="GO:0000963">
    <property type="term" value="P:mitochondrial RNA processing"/>
    <property type="evidence" value="ECO:0007669"/>
    <property type="project" value="TreeGrafter"/>
</dbReference>
<comment type="subcellular location">
    <subcellularLocation>
        <location evidence="1">Mitochondrion</location>
    </subcellularLocation>
</comment>
<dbReference type="Pfam" id="PF06743">
    <property type="entry name" value="FAST_1"/>
    <property type="match status" value="1"/>
</dbReference>
<reference evidence="4" key="3">
    <citation type="submission" date="2025-09" db="UniProtKB">
        <authorList>
            <consortium name="Ensembl"/>
        </authorList>
    </citation>
    <scope>IDENTIFICATION</scope>
</reference>
<dbReference type="InterPro" id="IPR013579">
    <property type="entry name" value="FAST_2"/>
</dbReference>
<dbReference type="Proteomes" id="UP000008672">
    <property type="component" value="Unassembled WGS sequence"/>
</dbReference>
<dbReference type="FunCoup" id="H3ACJ3">
    <property type="interactions" value="2239"/>
</dbReference>
<dbReference type="InterPro" id="IPR010622">
    <property type="entry name" value="FAST_Leu-rich"/>
</dbReference>
<organism evidence="4 5">
    <name type="scientific">Latimeria chalumnae</name>
    <name type="common">Coelacanth</name>
    <dbReference type="NCBI Taxonomy" id="7897"/>
    <lineage>
        <taxon>Eukaryota</taxon>
        <taxon>Metazoa</taxon>
        <taxon>Chordata</taxon>
        <taxon>Craniata</taxon>
        <taxon>Vertebrata</taxon>
        <taxon>Euteleostomi</taxon>
        <taxon>Coelacanthiformes</taxon>
        <taxon>Coelacanthidae</taxon>
        <taxon>Latimeria</taxon>
    </lineage>
</organism>
<reference evidence="5" key="1">
    <citation type="submission" date="2011-08" db="EMBL/GenBank/DDBJ databases">
        <title>The draft genome of Latimeria chalumnae.</title>
        <authorList>
            <person name="Di Palma F."/>
            <person name="Alfoldi J."/>
            <person name="Johnson J."/>
            <person name="Berlin A."/>
            <person name="Gnerre S."/>
            <person name="Jaffe D."/>
            <person name="MacCallum I."/>
            <person name="Young S."/>
            <person name="Walker B.J."/>
            <person name="Lander E."/>
            <person name="Lindblad-Toh K."/>
        </authorList>
    </citation>
    <scope>NUCLEOTIDE SEQUENCE [LARGE SCALE GENOMIC DNA]</scope>
    <source>
        <strain evidence="5">Wild caught</strain>
    </source>
</reference>